<comment type="caution">
    <text evidence="2">The sequence shown here is derived from an EMBL/GenBank/DDBJ whole genome shotgun (WGS) entry which is preliminary data.</text>
</comment>
<evidence type="ECO:0000313" key="3">
    <source>
        <dbReference type="Proteomes" id="UP000196531"/>
    </source>
</evidence>
<dbReference type="Proteomes" id="UP000196531">
    <property type="component" value="Unassembled WGS sequence"/>
</dbReference>
<sequence>MTFCKSLLLLLLPLQISAAVWHADNAWNENFERKYQSWVTSNKVHANIFTDSSSDYYGIKADCADAAYAIRAIFSLENSLPFAITNPSGSRGQNKALSNTVSAFDNISNSKKRFVAFINYIGNSVGSENLTRLDTYPVKLSSIKAASLFTYRIKGRFGKAIRHVYTIKDVVETGNFDLIYSTQAIRKDGLPMNYRPGKELVNLPHDVWGFKRFLWPAHLGRSTSHYPEHYEYSQEQFTLAKKYSSAEFFSYVKNILKTTDETPNAKIKRALTNICHEATQRIHNIQQGVNFNLSITGRCMNYREYDIYSTPARDKALKASYESLIYHWNNVGNQVSDNELAILSESILDSDYADASALLTFCPIAVAGLKTFHLSEIWEGIKRGDLSSHPNDSLSARWGMPGSRTNCKVWY</sequence>
<accession>A0A1Y5F339</accession>
<gene>
    <name evidence="2" type="ORF">A9Q84_17525</name>
</gene>
<dbReference type="EMBL" id="MAAO01000011">
    <property type="protein sequence ID" value="OUR94111.1"/>
    <property type="molecule type" value="Genomic_DNA"/>
</dbReference>
<evidence type="ECO:0000256" key="1">
    <source>
        <dbReference type="SAM" id="SignalP"/>
    </source>
</evidence>
<organism evidence="2 3">
    <name type="scientific">Halobacteriovorax marinus</name>
    <dbReference type="NCBI Taxonomy" id="97084"/>
    <lineage>
        <taxon>Bacteria</taxon>
        <taxon>Pseudomonadati</taxon>
        <taxon>Bdellovibrionota</taxon>
        <taxon>Bacteriovoracia</taxon>
        <taxon>Bacteriovoracales</taxon>
        <taxon>Halobacteriovoraceae</taxon>
        <taxon>Halobacteriovorax</taxon>
    </lineage>
</organism>
<feature type="chain" id="PRO_5012666876" evidence="1">
    <location>
        <begin position="23"/>
        <end position="411"/>
    </location>
</feature>
<keyword evidence="1" id="KW-0732">Signal</keyword>
<protein>
    <submittedName>
        <fullName evidence="2">Uncharacterized protein</fullName>
    </submittedName>
</protein>
<evidence type="ECO:0000313" key="2">
    <source>
        <dbReference type="EMBL" id="OUR94111.1"/>
    </source>
</evidence>
<dbReference type="AlphaFoldDB" id="A0A1Y5F339"/>
<name>A0A1Y5F339_9BACT</name>
<proteinExistence type="predicted"/>
<reference evidence="3" key="1">
    <citation type="journal article" date="2017" name="Proc. Natl. Acad. Sci. U.S.A.">
        <title>Simulation of Deepwater Horizon oil plume reveals substrate specialization within a complex community of hydrocarbon-degraders.</title>
        <authorList>
            <person name="Hu P."/>
            <person name="Dubinsky E.A."/>
            <person name="Probst A.J."/>
            <person name="Wang J."/>
            <person name="Sieber C.M.K."/>
            <person name="Tom L.M."/>
            <person name="Gardinali P."/>
            <person name="Banfield J.F."/>
            <person name="Atlas R.M."/>
            <person name="Andersen G.L."/>
        </authorList>
    </citation>
    <scope>NUCLEOTIDE SEQUENCE [LARGE SCALE GENOMIC DNA]</scope>
</reference>
<feature type="signal peptide" evidence="1">
    <location>
        <begin position="1"/>
        <end position="22"/>
    </location>
</feature>